<dbReference type="SUPFAM" id="SSF48452">
    <property type="entry name" value="TPR-like"/>
    <property type="match status" value="1"/>
</dbReference>
<name>A0A346RVP8_ANISI</name>
<evidence type="ECO:0000313" key="9">
    <source>
        <dbReference type="EMBL" id="AXS78288.1"/>
    </source>
</evidence>
<keyword evidence="3 6" id="KW-0802">TPR repeat</keyword>
<feature type="compositionally biased region" description="Acidic residues" evidence="7">
    <location>
        <begin position="56"/>
        <end position="69"/>
    </location>
</feature>
<evidence type="ECO:0000256" key="2">
    <source>
        <dbReference type="ARBA" id="ARBA00022737"/>
    </source>
</evidence>
<dbReference type="Gene3D" id="1.25.40.10">
    <property type="entry name" value="Tetratricopeptide repeat domain"/>
    <property type="match status" value="1"/>
</dbReference>
<dbReference type="PANTHER" id="PTHR45883">
    <property type="entry name" value="HSC70-INTERACTING PROTEIN"/>
    <property type="match status" value="1"/>
</dbReference>
<dbReference type="InterPro" id="IPR011990">
    <property type="entry name" value="TPR-like_helical_dom_sf"/>
</dbReference>
<feature type="domain" description="Hsp70-interacting protein N-terminal" evidence="8">
    <location>
        <begin position="3"/>
        <end position="42"/>
    </location>
</feature>
<dbReference type="InterPro" id="IPR034649">
    <property type="entry name" value="Hip_N"/>
</dbReference>
<dbReference type="PANTHER" id="PTHR45883:SF2">
    <property type="entry name" value="HSC70-INTERACTING PROTEIN"/>
    <property type="match status" value="1"/>
</dbReference>
<dbReference type="FunFam" id="6.10.250.3420:FF:000001">
    <property type="entry name" value="Hsc70-interacting protein-like protein"/>
    <property type="match status" value="1"/>
</dbReference>
<dbReference type="GO" id="GO:0046983">
    <property type="term" value="F:protein dimerization activity"/>
    <property type="evidence" value="ECO:0007669"/>
    <property type="project" value="InterPro"/>
</dbReference>
<dbReference type="GO" id="GO:0005634">
    <property type="term" value="C:nucleus"/>
    <property type="evidence" value="ECO:0007669"/>
    <property type="project" value="UniProtKB-ARBA"/>
</dbReference>
<evidence type="ECO:0000256" key="6">
    <source>
        <dbReference type="PROSITE-ProRule" id="PRU00339"/>
    </source>
</evidence>
<dbReference type="SMART" id="SM00028">
    <property type="entry name" value="TPR"/>
    <property type="match status" value="3"/>
</dbReference>
<evidence type="ECO:0000256" key="1">
    <source>
        <dbReference type="ARBA" id="ARBA00009015"/>
    </source>
</evidence>
<feature type="region of interest" description="Disordered" evidence="7">
    <location>
        <begin position="40"/>
        <end position="103"/>
    </location>
</feature>
<comment type="function">
    <text evidence="4">One HIP oligomer binds the ATPase domains of at least two HSC70 molecules dependent on activation of the HSC70 ATPase by HSP40. Stabilizes the ADP state of HSC70 that has a high affinity for substrate protein. Through its own chaperone activity, it may contribute to the interaction of HSC70 with various target proteins.</text>
</comment>
<dbReference type="Gene3D" id="6.10.250.3420">
    <property type="match status" value="1"/>
</dbReference>
<dbReference type="InterPro" id="IPR019734">
    <property type="entry name" value="TPR_rpt"/>
</dbReference>
<reference evidence="9" key="1">
    <citation type="submission" date="2017-10" db="EMBL/GenBank/DDBJ databases">
        <authorList>
            <person name="Banno H."/>
            <person name="Chua N.-H."/>
        </authorList>
    </citation>
    <scope>NUCLEOTIDE SEQUENCE</scope>
</reference>
<keyword evidence="2" id="KW-0677">Repeat</keyword>
<evidence type="ECO:0000256" key="4">
    <source>
        <dbReference type="ARBA" id="ARBA00037033"/>
    </source>
</evidence>
<organism evidence="9">
    <name type="scientific">Anisakis simplex</name>
    <name type="common">Herring worm</name>
    <dbReference type="NCBI Taxonomy" id="6269"/>
    <lineage>
        <taxon>Eukaryota</taxon>
        <taxon>Metazoa</taxon>
        <taxon>Ecdysozoa</taxon>
        <taxon>Nematoda</taxon>
        <taxon>Chromadorea</taxon>
        <taxon>Rhabditida</taxon>
        <taxon>Spirurina</taxon>
        <taxon>Ascaridomorpha</taxon>
        <taxon>Ascaridoidea</taxon>
        <taxon>Anisakidae</taxon>
        <taxon>Anisakis</taxon>
        <taxon>Anisakis simplex complex</taxon>
    </lineage>
</organism>
<dbReference type="GO" id="GO:0030544">
    <property type="term" value="F:Hsp70 protein binding"/>
    <property type="evidence" value="ECO:0007669"/>
    <property type="project" value="TreeGrafter"/>
</dbReference>
<feature type="compositionally biased region" description="Basic and acidic residues" evidence="7">
    <location>
        <begin position="45"/>
        <end position="55"/>
    </location>
</feature>
<accession>A0A346RVP8</accession>
<feature type="repeat" description="TPR" evidence="6">
    <location>
        <begin position="102"/>
        <end position="135"/>
    </location>
</feature>
<gene>
    <name evidence="9" type="primary">hsc70</name>
</gene>
<dbReference type="EMBL" id="MG210776">
    <property type="protein sequence ID" value="AXS78288.1"/>
    <property type="molecule type" value="Genomic_DNA"/>
</dbReference>
<dbReference type="FunFam" id="1.25.40.10:FF:000112">
    <property type="entry name" value="FAM10 family protein"/>
    <property type="match status" value="1"/>
</dbReference>
<sequence>MDKEIELLHQFVDLCKRNPGLLHEPKYAFYKEYLESLGATIPPLPKKEEKPKEPEVHEDETMDEPEPPVELDMSGVIEGEKDEPLPMGDSGKEVSDEDLEKANEERNQAMEAFNEGNMEKALEHYTKAIELNPGSAILHAKRANVLLKLNKPNGAIRDCDKAIELNADSAQGYKFRGRAKRLLGNFLEAHKDLVMACKLDYDDVANEWLKEVEPNLPCCLTALIVFYSRQHSNIRSLDVNKSRIVDLMVDDCE</sequence>
<protein>
    <submittedName>
        <fullName evidence="9">Hsc70-interacting protein</fullName>
    </submittedName>
</protein>
<comment type="subunit">
    <text evidence="5">Homotetramer. Interacts with Hsc70 as well as DNAJ homologs and Hsp90.</text>
</comment>
<dbReference type="AlphaFoldDB" id="A0A346RVP8"/>
<evidence type="ECO:0000259" key="8">
    <source>
        <dbReference type="Pfam" id="PF18253"/>
    </source>
</evidence>
<dbReference type="Pfam" id="PF18253">
    <property type="entry name" value="HipN"/>
    <property type="match status" value="1"/>
</dbReference>
<feature type="compositionally biased region" description="Basic and acidic residues" evidence="7">
    <location>
        <begin position="78"/>
        <end position="103"/>
    </location>
</feature>
<dbReference type="PROSITE" id="PS50005">
    <property type="entry name" value="TPR"/>
    <property type="match status" value="1"/>
</dbReference>
<evidence type="ECO:0000256" key="7">
    <source>
        <dbReference type="SAM" id="MobiDB-lite"/>
    </source>
</evidence>
<dbReference type="CDD" id="cd14438">
    <property type="entry name" value="Hip_N"/>
    <property type="match status" value="1"/>
</dbReference>
<proteinExistence type="inferred from homology"/>
<dbReference type="Pfam" id="PF00515">
    <property type="entry name" value="TPR_1"/>
    <property type="match status" value="1"/>
</dbReference>
<evidence type="ECO:0000256" key="5">
    <source>
        <dbReference type="ARBA" id="ARBA00064040"/>
    </source>
</evidence>
<evidence type="ECO:0000256" key="3">
    <source>
        <dbReference type="ARBA" id="ARBA00022803"/>
    </source>
</evidence>
<dbReference type="GO" id="GO:1902494">
    <property type="term" value="C:catalytic complex"/>
    <property type="evidence" value="ECO:0007669"/>
    <property type="project" value="UniProtKB-ARBA"/>
</dbReference>
<comment type="similarity">
    <text evidence="1">Belongs to the FAM10 family.</text>
</comment>